<keyword evidence="1" id="KW-1133">Transmembrane helix</keyword>
<protein>
    <submittedName>
        <fullName evidence="3">Aste57867_82 protein</fullName>
    </submittedName>
</protein>
<organism evidence="3 4">
    <name type="scientific">Aphanomyces stellatus</name>
    <dbReference type="NCBI Taxonomy" id="120398"/>
    <lineage>
        <taxon>Eukaryota</taxon>
        <taxon>Sar</taxon>
        <taxon>Stramenopiles</taxon>
        <taxon>Oomycota</taxon>
        <taxon>Saprolegniomycetes</taxon>
        <taxon>Saprolegniales</taxon>
        <taxon>Verrucalvaceae</taxon>
        <taxon>Aphanomyces</taxon>
    </lineage>
</organism>
<gene>
    <name evidence="3" type="primary">Aste57867_82</name>
    <name evidence="2" type="ORF">As57867_000082</name>
    <name evidence="3" type="ORF">ASTE57867_82</name>
</gene>
<evidence type="ECO:0000313" key="4">
    <source>
        <dbReference type="Proteomes" id="UP000332933"/>
    </source>
</evidence>
<evidence type="ECO:0000256" key="1">
    <source>
        <dbReference type="SAM" id="Phobius"/>
    </source>
</evidence>
<reference evidence="3 4" key="1">
    <citation type="submission" date="2019-03" db="EMBL/GenBank/DDBJ databases">
        <authorList>
            <person name="Gaulin E."/>
            <person name="Dumas B."/>
        </authorList>
    </citation>
    <scope>NUCLEOTIDE SEQUENCE [LARGE SCALE GENOMIC DNA]</scope>
    <source>
        <strain evidence="3">CBS 568.67</strain>
    </source>
</reference>
<accession>A0A485K2Y4</accession>
<keyword evidence="1" id="KW-0812">Transmembrane</keyword>
<reference evidence="2" key="2">
    <citation type="submission" date="2019-06" db="EMBL/GenBank/DDBJ databases">
        <title>Genomics analysis of Aphanomyces spp. identifies a new class of oomycete effector associated with host adaptation.</title>
        <authorList>
            <person name="Gaulin E."/>
        </authorList>
    </citation>
    <scope>NUCLEOTIDE SEQUENCE</scope>
    <source>
        <strain evidence="2">CBS 578.67</strain>
    </source>
</reference>
<sequence length="148" mass="16052">MHRHPLAPVAVNALAVDVFCDPPTDCQLGFQCFFSSPCSCTCVPDDGPLLRRPCSTDAQCPPGQVCFDGESWCGFCINHHQPTKGSMSAVVPTTRKVKRNVHYNQLTEAGLVTKEGAMLLYSTQDMAWTLVLGFAMGLGLAFLLSSLR</sequence>
<proteinExistence type="predicted"/>
<dbReference type="OrthoDB" id="10565176at2759"/>
<dbReference type="AlphaFoldDB" id="A0A485K2Y4"/>
<dbReference type="Proteomes" id="UP000332933">
    <property type="component" value="Unassembled WGS sequence"/>
</dbReference>
<evidence type="ECO:0000313" key="2">
    <source>
        <dbReference type="EMBL" id="KAF0720740.1"/>
    </source>
</evidence>
<evidence type="ECO:0000313" key="3">
    <source>
        <dbReference type="EMBL" id="VFT77308.1"/>
    </source>
</evidence>
<keyword evidence="4" id="KW-1185">Reference proteome</keyword>
<keyword evidence="1" id="KW-0472">Membrane</keyword>
<dbReference type="EMBL" id="VJMH01000003">
    <property type="protein sequence ID" value="KAF0720740.1"/>
    <property type="molecule type" value="Genomic_DNA"/>
</dbReference>
<feature type="transmembrane region" description="Helical" evidence="1">
    <location>
        <begin position="126"/>
        <end position="147"/>
    </location>
</feature>
<name>A0A485K2Y4_9STRA</name>
<dbReference type="EMBL" id="CAADRA010000003">
    <property type="protein sequence ID" value="VFT77308.1"/>
    <property type="molecule type" value="Genomic_DNA"/>
</dbReference>